<organism evidence="1 2">
    <name type="scientific">Streptomyces rameus</name>
    <dbReference type="NCBI Taxonomy" id="68261"/>
    <lineage>
        <taxon>Bacteria</taxon>
        <taxon>Bacillati</taxon>
        <taxon>Actinomycetota</taxon>
        <taxon>Actinomycetes</taxon>
        <taxon>Kitasatosporales</taxon>
        <taxon>Streptomycetaceae</taxon>
        <taxon>Streptomyces</taxon>
    </lineage>
</organism>
<evidence type="ECO:0000313" key="1">
    <source>
        <dbReference type="EMBL" id="GAA3156826.1"/>
    </source>
</evidence>
<sequence length="61" mass="6277">MTCERYRLFRWSPRPGAHAPGAALGAAVVAGNRRPGPLVHAVAVVAGAVSGDRGTAWARSP</sequence>
<evidence type="ECO:0000313" key="2">
    <source>
        <dbReference type="Proteomes" id="UP001500893"/>
    </source>
</evidence>
<gene>
    <name evidence="1" type="ORF">GCM10010521_51080</name>
</gene>
<proteinExistence type="predicted"/>
<dbReference type="EMBL" id="BAAAVM010000087">
    <property type="protein sequence ID" value="GAA3156826.1"/>
    <property type="molecule type" value="Genomic_DNA"/>
</dbReference>
<protein>
    <submittedName>
        <fullName evidence="1">Uncharacterized protein</fullName>
    </submittedName>
</protein>
<keyword evidence="2" id="KW-1185">Reference proteome</keyword>
<dbReference type="Proteomes" id="UP001500893">
    <property type="component" value="Unassembled WGS sequence"/>
</dbReference>
<name>A0ABP6NX73_9ACTN</name>
<comment type="caution">
    <text evidence="1">The sequence shown here is derived from an EMBL/GenBank/DDBJ whole genome shotgun (WGS) entry which is preliminary data.</text>
</comment>
<reference evidence="2" key="1">
    <citation type="journal article" date="2019" name="Int. J. Syst. Evol. Microbiol.">
        <title>The Global Catalogue of Microorganisms (GCM) 10K type strain sequencing project: providing services to taxonomists for standard genome sequencing and annotation.</title>
        <authorList>
            <consortium name="The Broad Institute Genomics Platform"/>
            <consortium name="The Broad Institute Genome Sequencing Center for Infectious Disease"/>
            <person name="Wu L."/>
            <person name="Ma J."/>
        </authorList>
    </citation>
    <scope>NUCLEOTIDE SEQUENCE [LARGE SCALE GENOMIC DNA]</scope>
    <source>
        <strain evidence="2">JCM 11574</strain>
    </source>
</reference>
<accession>A0ABP6NX73</accession>